<dbReference type="AlphaFoldDB" id="A0AAE3HH56"/>
<dbReference type="Pfam" id="PF03885">
    <property type="entry name" value="DUF327"/>
    <property type="match status" value="1"/>
</dbReference>
<proteinExistence type="predicted"/>
<protein>
    <submittedName>
        <fullName evidence="1">YaaR family protein</fullName>
    </submittedName>
</protein>
<comment type="caution">
    <text evidence="1">The sequence shown here is derived from an EMBL/GenBank/DDBJ whole genome shotgun (WGS) entry which is preliminary data.</text>
</comment>
<sequence>MKITRTNSIKDTFSSPNRVKRKTKNFSSEFQFSNQQEKKKYLKNLLNKIDKKGKHIVTTQNIRTITEYKKMIQEYLTLILQSGYEIKKLQHPWDGQHMSIVTIIDEELEELSQLVLTEHKDTLKIINKIDCIQGLLIDAYQ</sequence>
<dbReference type="SUPFAM" id="SSF158397">
    <property type="entry name" value="TM1646-like"/>
    <property type="match status" value="1"/>
</dbReference>
<dbReference type="EMBL" id="JANKAS010000006">
    <property type="protein sequence ID" value="MCR1898999.1"/>
    <property type="molecule type" value="Genomic_DNA"/>
</dbReference>
<evidence type="ECO:0000313" key="1">
    <source>
        <dbReference type="EMBL" id="MCR1898999.1"/>
    </source>
</evidence>
<dbReference type="InterPro" id="IPR024042">
    <property type="entry name" value="TM1646-like_dom_sf"/>
</dbReference>
<dbReference type="InterPro" id="IPR005585">
    <property type="entry name" value="DUF327"/>
</dbReference>
<dbReference type="RefSeq" id="WP_257530888.1">
    <property type="nucleotide sequence ID" value="NZ_JANKAS010000006.1"/>
</dbReference>
<keyword evidence="2" id="KW-1185">Reference proteome</keyword>
<dbReference type="Proteomes" id="UP001205748">
    <property type="component" value="Unassembled WGS sequence"/>
</dbReference>
<evidence type="ECO:0000313" key="2">
    <source>
        <dbReference type="Proteomes" id="UP001205748"/>
    </source>
</evidence>
<reference evidence="1" key="1">
    <citation type="submission" date="2022-07" db="EMBL/GenBank/DDBJ databases">
        <title>Enhanced cultured diversity of the mouse gut microbiota enables custom-made synthetic communities.</title>
        <authorList>
            <person name="Afrizal A."/>
        </authorList>
    </citation>
    <scope>NUCLEOTIDE SEQUENCE</scope>
    <source>
        <strain evidence="1">DSM 28593</strain>
    </source>
</reference>
<organism evidence="1 2">
    <name type="scientific">Irregularibacter muris</name>
    <dbReference type="NCBI Taxonomy" id="1796619"/>
    <lineage>
        <taxon>Bacteria</taxon>
        <taxon>Bacillati</taxon>
        <taxon>Bacillota</taxon>
        <taxon>Clostridia</taxon>
        <taxon>Eubacteriales</taxon>
        <taxon>Eubacteriaceae</taxon>
        <taxon>Irregularibacter</taxon>
    </lineage>
</organism>
<gene>
    <name evidence="1" type="ORF">NSA47_08375</name>
</gene>
<dbReference type="Gene3D" id="1.20.120.490">
    <property type="entry name" value="Hypothetical protein TM1646-like domain"/>
    <property type="match status" value="1"/>
</dbReference>
<accession>A0AAE3HH56</accession>
<name>A0AAE3HH56_9FIRM</name>